<feature type="signal peptide" evidence="3">
    <location>
        <begin position="1"/>
        <end position="22"/>
    </location>
</feature>
<dbReference type="PANTHER" id="PTHR21666:SF289">
    <property type="entry name" value="L-ALA--D-GLU ENDOPEPTIDASE"/>
    <property type="match status" value="1"/>
</dbReference>
<sequence>MTLPKIAHLLLAAAVLAGSAPAAPGAAPAPAQPRWDWPLSPKPKVAQPFDPPDKPWLSGHRGVDLAPESSSTPGKADSQVFAPADGVVTFAGVVVDRKVITIDHGGGLRSSFEPVASELQQGDPVAKGQVIGTIEDIAGHCPAAKCLHWGVRRGDDYVNPLAFVQDLRPSILLPLD</sequence>
<dbReference type="Gene3D" id="2.70.70.10">
    <property type="entry name" value="Glucose Permease (Domain IIA)"/>
    <property type="match status" value="1"/>
</dbReference>
<evidence type="ECO:0000259" key="4">
    <source>
        <dbReference type="Pfam" id="PF01551"/>
    </source>
</evidence>
<dbReference type="Proteomes" id="UP001163293">
    <property type="component" value="Chromosome"/>
</dbReference>
<feature type="region of interest" description="Disordered" evidence="2">
    <location>
        <begin position="21"/>
        <end position="77"/>
    </location>
</feature>
<dbReference type="Pfam" id="PF01551">
    <property type="entry name" value="Peptidase_M23"/>
    <property type="match status" value="1"/>
</dbReference>
<dbReference type="GO" id="GO:0004222">
    <property type="term" value="F:metalloendopeptidase activity"/>
    <property type="evidence" value="ECO:0007669"/>
    <property type="project" value="TreeGrafter"/>
</dbReference>
<proteinExistence type="predicted"/>
<gene>
    <name evidence="5" type="ORF">NL394_07350</name>
</gene>
<dbReference type="PANTHER" id="PTHR21666">
    <property type="entry name" value="PEPTIDASE-RELATED"/>
    <property type="match status" value="1"/>
</dbReference>
<reference evidence="5" key="1">
    <citation type="submission" date="2022-07" db="EMBL/GenBank/DDBJ databases">
        <authorList>
            <person name="Wu T."/>
        </authorList>
    </citation>
    <scope>NUCLEOTIDE SEQUENCE</scope>
    <source>
        <strain evidence="5">SD-1</strain>
    </source>
</reference>
<feature type="domain" description="M23ase beta-sheet core" evidence="4">
    <location>
        <begin position="59"/>
        <end position="160"/>
    </location>
</feature>
<dbReference type="RefSeq" id="WP_069694531.1">
    <property type="nucleotide sequence ID" value="NZ_BDMH01000015.1"/>
</dbReference>
<dbReference type="InterPro" id="IPR016047">
    <property type="entry name" value="M23ase_b-sheet_dom"/>
</dbReference>
<dbReference type="SUPFAM" id="SSF51261">
    <property type="entry name" value="Duplicated hybrid motif"/>
    <property type="match status" value="1"/>
</dbReference>
<accession>A0AAX3EM32</accession>
<name>A0AAX3EM32_PAEUR</name>
<keyword evidence="1 3" id="KW-0732">Signal</keyword>
<dbReference type="InterPro" id="IPR050570">
    <property type="entry name" value="Cell_wall_metabolism_enzyme"/>
</dbReference>
<evidence type="ECO:0000256" key="1">
    <source>
        <dbReference type="ARBA" id="ARBA00022729"/>
    </source>
</evidence>
<dbReference type="InterPro" id="IPR011055">
    <property type="entry name" value="Dup_hybrid_motif"/>
</dbReference>
<dbReference type="EMBL" id="CP101185">
    <property type="protein sequence ID" value="UYV99010.1"/>
    <property type="molecule type" value="Genomic_DNA"/>
</dbReference>
<evidence type="ECO:0000313" key="6">
    <source>
        <dbReference type="Proteomes" id="UP001163293"/>
    </source>
</evidence>
<organism evidence="5 6">
    <name type="scientific">Paenarthrobacter ureafaciens</name>
    <dbReference type="NCBI Taxonomy" id="37931"/>
    <lineage>
        <taxon>Bacteria</taxon>
        <taxon>Bacillati</taxon>
        <taxon>Actinomycetota</taxon>
        <taxon>Actinomycetes</taxon>
        <taxon>Micrococcales</taxon>
        <taxon>Micrococcaceae</taxon>
        <taxon>Paenarthrobacter</taxon>
    </lineage>
</organism>
<dbReference type="AlphaFoldDB" id="A0AAX3EM32"/>
<feature type="chain" id="PRO_5043903884" evidence="3">
    <location>
        <begin position="23"/>
        <end position="176"/>
    </location>
</feature>
<dbReference type="CDD" id="cd12797">
    <property type="entry name" value="M23_peptidase"/>
    <property type="match status" value="1"/>
</dbReference>
<keyword evidence="6" id="KW-1185">Reference proteome</keyword>
<protein>
    <submittedName>
        <fullName evidence="5">M23 family metallopeptidase</fullName>
    </submittedName>
</protein>
<evidence type="ECO:0000313" key="5">
    <source>
        <dbReference type="EMBL" id="UYV99010.1"/>
    </source>
</evidence>
<evidence type="ECO:0000256" key="2">
    <source>
        <dbReference type="SAM" id="MobiDB-lite"/>
    </source>
</evidence>
<evidence type="ECO:0000256" key="3">
    <source>
        <dbReference type="SAM" id="SignalP"/>
    </source>
</evidence>